<evidence type="ECO:0000313" key="3">
    <source>
        <dbReference type="Proteomes" id="UP001194580"/>
    </source>
</evidence>
<keyword evidence="3" id="KW-1185">Reference proteome</keyword>
<feature type="compositionally biased region" description="Basic residues" evidence="1">
    <location>
        <begin position="175"/>
        <end position="198"/>
    </location>
</feature>
<evidence type="ECO:0000256" key="1">
    <source>
        <dbReference type="SAM" id="MobiDB-lite"/>
    </source>
</evidence>
<protein>
    <submittedName>
        <fullName evidence="2">Uncharacterized protein</fullName>
    </submittedName>
</protein>
<name>A0AAD4D002_9FUNG</name>
<comment type="caution">
    <text evidence="2">The sequence shown here is derived from an EMBL/GenBank/DDBJ whole genome shotgun (WGS) entry which is preliminary data.</text>
</comment>
<dbReference type="Proteomes" id="UP001194580">
    <property type="component" value="Unassembled WGS sequence"/>
</dbReference>
<feature type="non-terminal residue" evidence="2">
    <location>
        <position position="1"/>
    </location>
</feature>
<gene>
    <name evidence="2" type="ORF">BGZ95_007691</name>
</gene>
<dbReference type="AlphaFoldDB" id="A0AAD4D002"/>
<sequence>RILPRSRLSSILPASLQQPSSSLAPSNSSSLTMPRTLSLLSRANIFSFPPTIQKTTPSLPRTFFLIKIPFNNTMPLVGIYHSQLTATPPTTILSKLWSRLSSDKPTPLAHSTTSQLTSWQESLTLRRARQCRSFFRSCAVSWPSMPERFRNCAPTTICEQKAFSLFLRRRKALALHRRPSMPASKRRRNTPKPCHPRSKKEDRVEKAEAVAVAATVGVTATSTSVSNSNSDLTTSNNTSSNTSSLSTNNTLLRIKQRPRSSNNNLLVSHHRSTITLAATDSTQHRVFPGATADGVAAEDRAPS</sequence>
<evidence type="ECO:0000313" key="2">
    <source>
        <dbReference type="EMBL" id="KAG0249095.1"/>
    </source>
</evidence>
<proteinExistence type="predicted"/>
<feature type="non-terminal residue" evidence="2">
    <location>
        <position position="303"/>
    </location>
</feature>
<organism evidence="2 3">
    <name type="scientific">Linnemannia exigua</name>
    <dbReference type="NCBI Taxonomy" id="604196"/>
    <lineage>
        <taxon>Eukaryota</taxon>
        <taxon>Fungi</taxon>
        <taxon>Fungi incertae sedis</taxon>
        <taxon>Mucoromycota</taxon>
        <taxon>Mortierellomycotina</taxon>
        <taxon>Mortierellomycetes</taxon>
        <taxon>Mortierellales</taxon>
        <taxon>Mortierellaceae</taxon>
        <taxon>Linnemannia</taxon>
    </lineage>
</organism>
<feature type="compositionally biased region" description="Low complexity" evidence="1">
    <location>
        <begin position="222"/>
        <end position="252"/>
    </location>
</feature>
<feature type="compositionally biased region" description="Basic and acidic residues" evidence="1">
    <location>
        <begin position="199"/>
        <end position="208"/>
    </location>
</feature>
<accession>A0AAD4D002</accession>
<dbReference type="EMBL" id="JAAAIL010003827">
    <property type="protein sequence ID" value="KAG0249095.1"/>
    <property type="molecule type" value="Genomic_DNA"/>
</dbReference>
<feature type="region of interest" description="Disordered" evidence="1">
    <location>
        <begin position="222"/>
        <end position="260"/>
    </location>
</feature>
<reference evidence="2" key="1">
    <citation type="journal article" date="2020" name="Fungal Divers.">
        <title>Resolving the Mortierellaceae phylogeny through synthesis of multi-gene phylogenetics and phylogenomics.</title>
        <authorList>
            <person name="Vandepol N."/>
            <person name="Liber J."/>
            <person name="Desiro A."/>
            <person name="Na H."/>
            <person name="Kennedy M."/>
            <person name="Barry K."/>
            <person name="Grigoriev I.V."/>
            <person name="Miller A.N."/>
            <person name="O'Donnell K."/>
            <person name="Stajich J.E."/>
            <person name="Bonito G."/>
        </authorList>
    </citation>
    <scope>NUCLEOTIDE SEQUENCE</scope>
    <source>
        <strain evidence="2">NRRL 28262</strain>
    </source>
</reference>
<feature type="region of interest" description="Disordered" evidence="1">
    <location>
        <begin position="175"/>
        <end position="208"/>
    </location>
</feature>